<dbReference type="Pfam" id="PF14374">
    <property type="entry name" value="Ribos_L4_asso_C"/>
    <property type="match status" value="1"/>
</dbReference>
<protein>
    <submittedName>
        <fullName evidence="6">(raccoon dog) hypothetical protein</fullName>
    </submittedName>
</protein>
<feature type="domain" description="Large ribosomal subunit protein uL4 C-terminal" evidence="5">
    <location>
        <begin position="216"/>
        <end position="286"/>
    </location>
</feature>
<feature type="compositionally biased region" description="Basic and acidic residues" evidence="4">
    <location>
        <begin position="283"/>
        <end position="303"/>
    </location>
</feature>
<dbReference type="InterPro" id="IPR025755">
    <property type="entry name" value="Ribos_uL4_C_dom"/>
</dbReference>
<name>A0A811Y7F7_NYCPR</name>
<evidence type="ECO:0000256" key="4">
    <source>
        <dbReference type="SAM" id="MobiDB-lite"/>
    </source>
</evidence>
<comment type="caution">
    <text evidence="6">The sequence shown here is derived from an EMBL/GenBank/DDBJ whole genome shotgun (WGS) entry which is preliminary data.</text>
</comment>
<comment type="similarity">
    <text evidence="1">Belongs to the universal ribosomal protein uL4 family.</text>
</comment>
<evidence type="ECO:0000256" key="2">
    <source>
        <dbReference type="ARBA" id="ARBA00022980"/>
    </source>
</evidence>
<evidence type="ECO:0000313" key="7">
    <source>
        <dbReference type="Proteomes" id="UP000645828"/>
    </source>
</evidence>
<evidence type="ECO:0000259" key="5">
    <source>
        <dbReference type="Pfam" id="PF14374"/>
    </source>
</evidence>
<evidence type="ECO:0000256" key="3">
    <source>
        <dbReference type="ARBA" id="ARBA00023274"/>
    </source>
</evidence>
<sequence>MVYTHPDISVLQKGESYGKNITCLLCSNLPFGLLLHKNNRQPYIVTELVGHQSSAESCTGETMVQIPRIQGSETYHSGESALGNACCGGRMPAPTMPAPTKTWCSWHHRVNTTQKRYAICSALAASALPDCSCLKVTVLRKFLNLLWWLKIASKATGRPRKLVASKGKMRNCHHIQPRGPCIIYNENGLIKTLRNISRITLLNVSKLNIFETCSCNYNLPMHKMLHTDLSRILKSPAIQRALQEPCKKIHHRVLKKNPLKNLTIMLKLNPYAKTMIREQKALKVKSHEKGVPGKKPVVEKKESCWSTKKPVTKKKPAEKKPTTEEKKPTA</sequence>
<keyword evidence="2" id="KW-0689">Ribosomal protein</keyword>
<evidence type="ECO:0000313" key="6">
    <source>
        <dbReference type="EMBL" id="CAD7673064.1"/>
    </source>
</evidence>
<gene>
    <name evidence="6" type="ORF">NYPRO_LOCUS5858</name>
</gene>
<evidence type="ECO:0000256" key="1">
    <source>
        <dbReference type="ARBA" id="ARBA00010528"/>
    </source>
</evidence>
<dbReference type="AlphaFoldDB" id="A0A811Y7F7"/>
<dbReference type="SUPFAM" id="SSF52166">
    <property type="entry name" value="Ribosomal protein L4"/>
    <property type="match status" value="1"/>
</dbReference>
<dbReference type="Proteomes" id="UP000645828">
    <property type="component" value="Unassembled WGS sequence"/>
</dbReference>
<dbReference type="EMBL" id="CAJHUB010000670">
    <property type="protein sequence ID" value="CAD7673064.1"/>
    <property type="molecule type" value="Genomic_DNA"/>
</dbReference>
<keyword evidence="3" id="KW-0687">Ribonucleoprotein</keyword>
<dbReference type="InterPro" id="IPR023574">
    <property type="entry name" value="Ribosomal_uL4_dom_sf"/>
</dbReference>
<dbReference type="GO" id="GO:1990904">
    <property type="term" value="C:ribonucleoprotein complex"/>
    <property type="evidence" value="ECO:0007669"/>
    <property type="project" value="UniProtKB-KW"/>
</dbReference>
<organism evidence="6 7">
    <name type="scientific">Nyctereutes procyonoides</name>
    <name type="common">Raccoon dog</name>
    <name type="synonym">Canis procyonoides</name>
    <dbReference type="NCBI Taxonomy" id="34880"/>
    <lineage>
        <taxon>Eukaryota</taxon>
        <taxon>Metazoa</taxon>
        <taxon>Chordata</taxon>
        <taxon>Craniata</taxon>
        <taxon>Vertebrata</taxon>
        <taxon>Euteleostomi</taxon>
        <taxon>Mammalia</taxon>
        <taxon>Eutheria</taxon>
        <taxon>Laurasiatheria</taxon>
        <taxon>Carnivora</taxon>
        <taxon>Caniformia</taxon>
        <taxon>Canidae</taxon>
        <taxon>Nyctereutes</taxon>
    </lineage>
</organism>
<dbReference type="GO" id="GO:0006412">
    <property type="term" value="P:translation"/>
    <property type="evidence" value="ECO:0007669"/>
    <property type="project" value="InterPro"/>
</dbReference>
<feature type="region of interest" description="Disordered" evidence="4">
    <location>
        <begin position="283"/>
        <end position="330"/>
    </location>
</feature>
<dbReference type="GO" id="GO:0005840">
    <property type="term" value="C:ribosome"/>
    <property type="evidence" value="ECO:0007669"/>
    <property type="project" value="UniProtKB-KW"/>
</dbReference>
<accession>A0A811Y7F7</accession>
<dbReference type="GO" id="GO:0003735">
    <property type="term" value="F:structural constituent of ribosome"/>
    <property type="evidence" value="ECO:0007669"/>
    <property type="project" value="InterPro"/>
</dbReference>
<dbReference type="Gene3D" id="3.40.1370.10">
    <property type="match status" value="1"/>
</dbReference>
<dbReference type="InterPro" id="IPR045240">
    <property type="entry name" value="Ribosomal_uL4_euk/arch"/>
</dbReference>
<reference evidence="6" key="1">
    <citation type="submission" date="2020-12" db="EMBL/GenBank/DDBJ databases">
        <authorList>
            <consortium name="Molecular Ecology Group"/>
        </authorList>
    </citation>
    <scope>NUCLEOTIDE SEQUENCE</scope>
    <source>
        <strain evidence="6">TBG_1078</strain>
    </source>
</reference>
<feature type="compositionally biased region" description="Basic and acidic residues" evidence="4">
    <location>
        <begin position="318"/>
        <end position="330"/>
    </location>
</feature>
<keyword evidence="7" id="KW-1185">Reference proteome</keyword>
<dbReference type="PANTHER" id="PTHR19431">
    <property type="entry name" value="60S RIBOSOMAL PROTEIN L4"/>
    <property type="match status" value="1"/>
</dbReference>
<proteinExistence type="inferred from homology"/>